<sequence>MNGSTTFNGQVPPRFHKEFEHFQRAKQSPHQVSSKLNADNTNKYRTLNNHLKWNVIRRQFRKMHRHDHHQHHRNHRNHQQDIEKVSENKHVEQALLSRDKMLEIINSAMTLYRFSSLIHNFSAYSIFAVITLDGSLIFRIISTTTTYIIILLQYSGEGDICKATESAEKTV</sequence>
<evidence type="ECO:0000313" key="2">
    <source>
        <dbReference type="EnsemblMetazoa" id="GPAI043843-PA"/>
    </source>
</evidence>
<feature type="region of interest" description="Disordered" evidence="1">
    <location>
        <begin position="21"/>
        <end position="41"/>
    </location>
</feature>
<dbReference type="AlphaFoldDB" id="A0A1B0AF69"/>
<reference evidence="3" key="1">
    <citation type="submission" date="2014-03" db="EMBL/GenBank/DDBJ databases">
        <authorList>
            <person name="Aksoy S."/>
            <person name="Warren W."/>
            <person name="Wilson R.K."/>
        </authorList>
    </citation>
    <scope>NUCLEOTIDE SEQUENCE [LARGE SCALE GENOMIC DNA]</scope>
    <source>
        <strain evidence="3">IAEA</strain>
    </source>
</reference>
<dbReference type="EnsemblMetazoa" id="GPAI043843-RA">
    <property type="protein sequence ID" value="GPAI043843-PA"/>
    <property type="gene ID" value="GPAI043843"/>
</dbReference>
<evidence type="ECO:0000256" key="1">
    <source>
        <dbReference type="SAM" id="MobiDB-lite"/>
    </source>
</evidence>
<name>A0A1B0AF69_GLOPL</name>
<proteinExistence type="predicted"/>
<keyword evidence="3" id="KW-1185">Reference proteome</keyword>
<reference evidence="2" key="2">
    <citation type="submission" date="2020-05" db="UniProtKB">
        <authorList>
            <consortium name="EnsemblMetazoa"/>
        </authorList>
    </citation>
    <scope>IDENTIFICATION</scope>
    <source>
        <strain evidence="2">IAEA</strain>
    </source>
</reference>
<dbReference type="Proteomes" id="UP000092445">
    <property type="component" value="Unassembled WGS sequence"/>
</dbReference>
<dbReference type="VEuPathDB" id="VectorBase:GPAI043843"/>
<organism evidence="2 3">
    <name type="scientific">Glossina pallidipes</name>
    <name type="common">Tsetse fly</name>
    <dbReference type="NCBI Taxonomy" id="7398"/>
    <lineage>
        <taxon>Eukaryota</taxon>
        <taxon>Metazoa</taxon>
        <taxon>Ecdysozoa</taxon>
        <taxon>Arthropoda</taxon>
        <taxon>Hexapoda</taxon>
        <taxon>Insecta</taxon>
        <taxon>Pterygota</taxon>
        <taxon>Neoptera</taxon>
        <taxon>Endopterygota</taxon>
        <taxon>Diptera</taxon>
        <taxon>Brachycera</taxon>
        <taxon>Muscomorpha</taxon>
        <taxon>Hippoboscoidea</taxon>
        <taxon>Glossinidae</taxon>
        <taxon>Glossina</taxon>
    </lineage>
</organism>
<protein>
    <submittedName>
        <fullName evidence="2">Uncharacterized protein</fullName>
    </submittedName>
</protein>
<dbReference type="STRING" id="7398.A0A1B0AF69"/>
<evidence type="ECO:0000313" key="3">
    <source>
        <dbReference type="Proteomes" id="UP000092445"/>
    </source>
</evidence>
<feature type="compositionally biased region" description="Polar residues" evidence="1">
    <location>
        <begin position="25"/>
        <end position="41"/>
    </location>
</feature>
<accession>A0A1B0AF69</accession>